<reference evidence="3" key="1">
    <citation type="journal article" date="2021" name="PeerJ">
        <title>Extensive microbial diversity within the chicken gut microbiome revealed by metagenomics and culture.</title>
        <authorList>
            <person name="Gilroy R."/>
            <person name="Ravi A."/>
            <person name="Getino M."/>
            <person name="Pursley I."/>
            <person name="Horton D.L."/>
            <person name="Alikhan N.F."/>
            <person name="Baker D."/>
            <person name="Gharbi K."/>
            <person name="Hall N."/>
            <person name="Watson M."/>
            <person name="Adriaenssens E.M."/>
            <person name="Foster-Nyarko E."/>
            <person name="Jarju S."/>
            <person name="Secka A."/>
            <person name="Antonio M."/>
            <person name="Oren A."/>
            <person name="Chaudhuri R.R."/>
            <person name="La Ragione R."/>
            <person name="Hildebrand F."/>
            <person name="Pallen M.J."/>
        </authorList>
    </citation>
    <scope>NUCLEOTIDE SEQUENCE</scope>
    <source>
        <strain evidence="3">USASDec5-558</strain>
    </source>
</reference>
<evidence type="ECO:0000313" key="4">
    <source>
        <dbReference type="Proteomes" id="UP000886829"/>
    </source>
</evidence>
<accession>A0A9D2B0U7</accession>
<feature type="signal peptide" evidence="2">
    <location>
        <begin position="1"/>
        <end position="48"/>
    </location>
</feature>
<evidence type="ECO:0000256" key="1">
    <source>
        <dbReference type="SAM" id="MobiDB-lite"/>
    </source>
</evidence>
<feature type="compositionally biased region" description="Low complexity" evidence="1">
    <location>
        <begin position="248"/>
        <end position="261"/>
    </location>
</feature>
<reference evidence="3" key="2">
    <citation type="submission" date="2021-04" db="EMBL/GenBank/DDBJ databases">
        <authorList>
            <person name="Gilroy R."/>
        </authorList>
    </citation>
    <scope>NUCLEOTIDE SEQUENCE</scope>
    <source>
        <strain evidence="3">USASDec5-558</strain>
    </source>
</reference>
<feature type="region of interest" description="Disordered" evidence="1">
    <location>
        <begin position="425"/>
        <end position="469"/>
    </location>
</feature>
<evidence type="ECO:0008006" key="5">
    <source>
        <dbReference type="Google" id="ProtNLM"/>
    </source>
</evidence>
<dbReference type="Proteomes" id="UP000886829">
    <property type="component" value="Unassembled WGS sequence"/>
</dbReference>
<dbReference type="EMBL" id="DXEV01000045">
    <property type="protein sequence ID" value="HIX56306.1"/>
    <property type="molecule type" value="Genomic_DNA"/>
</dbReference>
<sequence>MQIKRFSTLSQAVKRLSFSATSTPFLRFASLSALSLALCLSLNGCSIANEDETEQKIEVTETKKTEQEMTPVEKFIAECDRCVLGDISHLPELIATYQSTYTGRTDYTPESFTYQHLEPTLAFERCAQKAAQEGDRSAFDSMIIRPARVARIARYFYAMNNPTQGAFWLQRIINTQGEVRGLEVAGRIFIQDTRTIGVGVRLLEQSARLGNRNARQMLLGLMNPGSTYYQEITRNTLSDSTDGEDSNSADSASDSLQSSLSDDINATRAARRAAINDQHSLQNRAQAQQNISNLAAKQAEADAAFAADAANAADADTEADTADADTVLLNGNNSPATTENTPPQTATAPEGSAMDAINSTDGELNVPLEVYANKTTNTADTSAQASATAGATASKSGANTSSSSGQAGSTLVPNAQLRNQLQNQERLRALESRAEEAAQRARARIAEKHGQTQQPAPAPAPEQSQDSAN</sequence>
<evidence type="ECO:0000313" key="3">
    <source>
        <dbReference type="EMBL" id="HIX56306.1"/>
    </source>
</evidence>
<organism evidence="3 4">
    <name type="scientific">Candidatus Anaerobiospirillum pullistercoris</name>
    <dbReference type="NCBI Taxonomy" id="2838452"/>
    <lineage>
        <taxon>Bacteria</taxon>
        <taxon>Pseudomonadati</taxon>
        <taxon>Pseudomonadota</taxon>
        <taxon>Gammaproteobacteria</taxon>
        <taxon>Aeromonadales</taxon>
        <taxon>Succinivibrionaceae</taxon>
        <taxon>Anaerobiospirillum</taxon>
    </lineage>
</organism>
<keyword evidence="2" id="KW-0732">Signal</keyword>
<comment type="caution">
    <text evidence="3">The sequence shown here is derived from an EMBL/GenBank/DDBJ whole genome shotgun (WGS) entry which is preliminary data.</text>
</comment>
<proteinExistence type="predicted"/>
<feature type="chain" id="PRO_5038713333" description="Lipoprotein" evidence="2">
    <location>
        <begin position="49"/>
        <end position="469"/>
    </location>
</feature>
<feature type="region of interest" description="Disordered" evidence="1">
    <location>
        <begin position="327"/>
        <end position="359"/>
    </location>
</feature>
<feature type="region of interest" description="Disordered" evidence="1">
    <location>
        <begin position="237"/>
        <end position="261"/>
    </location>
</feature>
<evidence type="ECO:0000256" key="2">
    <source>
        <dbReference type="SAM" id="SignalP"/>
    </source>
</evidence>
<protein>
    <recommendedName>
        <fullName evidence="5">Lipoprotein</fullName>
    </recommendedName>
</protein>
<feature type="region of interest" description="Disordered" evidence="1">
    <location>
        <begin position="393"/>
        <end position="413"/>
    </location>
</feature>
<dbReference type="AlphaFoldDB" id="A0A9D2B0U7"/>
<name>A0A9D2B0U7_9GAMM</name>
<feature type="compositionally biased region" description="Basic and acidic residues" evidence="1">
    <location>
        <begin position="425"/>
        <end position="450"/>
    </location>
</feature>
<gene>
    <name evidence="3" type="ORF">H9850_02405</name>
</gene>
<feature type="compositionally biased region" description="Polar residues" evidence="1">
    <location>
        <begin position="329"/>
        <end position="347"/>
    </location>
</feature>